<dbReference type="PATRIC" id="fig|1268237.3.peg.2437"/>
<evidence type="ECO:0000313" key="2">
    <source>
        <dbReference type="EMBL" id="ENY71609.1"/>
    </source>
</evidence>
<reference evidence="2 3" key="1">
    <citation type="journal article" date="2013" name="Genome Announc.">
        <title>Draft Genome Sequence of the Aeromonas diversa Type Strain.</title>
        <authorList>
            <person name="Farfan M."/>
            <person name="Spataro N."/>
            <person name="Sanglas A."/>
            <person name="Albarral V."/>
            <person name="Loren J.G."/>
            <person name="Bosch E."/>
            <person name="Fuste M.C."/>
        </authorList>
    </citation>
    <scope>NUCLEOTIDE SEQUENCE [LARGE SCALE GENOMIC DNA]</scope>
    <source>
        <strain evidence="2 3">2478-85</strain>
    </source>
</reference>
<dbReference type="SUPFAM" id="SSF53474">
    <property type="entry name" value="alpha/beta-Hydrolases"/>
    <property type="match status" value="1"/>
</dbReference>
<keyword evidence="2" id="KW-0378">Hydrolase</keyword>
<evidence type="ECO:0000313" key="3">
    <source>
        <dbReference type="Proteomes" id="UP000023775"/>
    </source>
</evidence>
<dbReference type="OrthoDB" id="149912at2"/>
<sequence length="283" mass="31741">MACRAEAGEIRLDDGRRVAFQRWGEPEAPLILALHGWLDNSESFQPLAAHLDRFNLVAIDLPGHGHSDHKSTPYVFVDWLDDLHRIIRAAGWDRFILLGHSLGALIASAYAGVFPEQVSHLILLEGLGPLTQPDREVPGQIRRVLESRTRTARRQHPGFVTLEQAVEARCQVGDLSPQTARLIVARALDEREGRWHWRSDPALRERTPLRMSEGQARALLGAITAPVLLLQGTRGYPELSRQLAERREVIGHLESGQVDGGHHFHMEDPAFTATCIEKFCLIR</sequence>
<protein>
    <submittedName>
        <fullName evidence="2">Alpha/beta fold family hydrolase</fullName>
    </submittedName>
</protein>
<dbReference type="PANTHER" id="PTHR43798:SF33">
    <property type="entry name" value="HYDROLASE, PUTATIVE (AFU_ORTHOLOGUE AFUA_2G14860)-RELATED"/>
    <property type="match status" value="1"/>
</dbReference>
<comment type="caution">
    <text evidence="2">The sequence shown here is derived from an EMBL/GenBank/DDBJ whole genome shotgun (WGS) entry which is preliminary data.</text>
</comment>
<feature type="domain" description="AB hydrolase-1" evidence="1">
    <location>
        <begin position="29"/>
        <end position="268"/>
    </location>
</feature>
<proteinExistence type="predicted"/>
<dbReference type="InterPro" id="IPR050266">
    <property type="entry name" value="AB_hydrolase_sf"/>
</dbReference>
<dbReference type="RefSeq" id="WP_005354619.1">
    <property type="nucleotide sequence ID" value="NZ_APVG01000031.1"/>
</dbReference>
<keyword evidence="3" id="KW-1185">Reference proteome</keyword>
<accession>N9TZR0</accession>
<dbReference type="PANTHER" id="PTHR43798">
    <property type="entry name" value="MONOACYLGLYCEROL LIPASE"/>
    <property type="match status" value="1"/>
</dbReference>
<dbReference type="PRINTS" id="PR00111">
    <property type="entry name" value="ABHYDROLASE"/>
</dbReference>
<dbReference type="EMBL" id="APVG01000031">
    <property type="protein sequence ID" value="ENY71609.1"/>
    <property type="molecule type" value="Genomic_DNA"/>
</dbReference>
<dbReference type="Proteomes" id="UP000023775">
    <property type="component" value="Unassembled WGS sequence"/>
</dbReference>
<gene>
    <name evidence="2" type="ORF">G114_12358</name>
</gene>
<dbReference type="Pfam" id="PF00561">
    <property type="entry name" value="Abhydrolase_1"/>
    <property type="match status" value="1"/>
</dbReference>
<dbReference type="InterPro" id="IPR000073">
    <property type="entry name" value="AB_hydrolase_1"/>
</dbReference>
<name>N9TZR0_9GAMM</name>
<dbReference type="GO" id="GO:0016020">
    <property type="term" value="C:membrane"/>
    <property type="evidence" value="ECO:0007669"/>
    <property type="project" value="TreeGrafter"/>
</dbReference>
<dbReference type="Gene3D" id="3.40.50.1820">
    <property type="entry name" value="alpha/beta hydrolase"/>
    <property type="match status" value="1"/>
</dbReference>
<evidence type="ECO:0000259" key="1">
    <source>
        <dbReference type="Pfam" id="PF00561"/>
    </source>
</evidence>
<dbReference type="AlphaFoldDB" id="N9TZR0"/>
<organism evidence="2 3">
    <name type="scientific">Aeromonas diversa CDC 2478-85</name>
    <dbReference type="NCBI Taxonomy" id="1268237"/>
    <lineage>
        <taxon>Bacteria</taxon>
        <taxon>Pseudomonadati</taxon>
        <taxon>Pseudomonadota</taxon>
        <taxon>Gammaproteobacteria</taxon>
        <taxon>Aeromonadales</taxon>
        <taxon>Aeromonadaceae</taxon>
        <taxon>Aeromonas</taxon>
    </lineage>
</organism>
<dbReference type="InterPro" id="IPR029058">
    <property type="entry name" value="AB_hydrolase_fold"/>
</dbReference>
<dbReference type="GO" id="GO:0016787">
    <property type="term" value="F:hydrolase activity"/>
    <property type="evidence" value="ECO:0007669"/>
    <property type="project" value="UniProtKB-KW"/>
</dbReference>
<dbReference type="eggNOG" id="COG2267">
    <property type="taxonomic scope" value="Bacteria"/>
</dbReference>